<feature type="transmembrane region" description="Helical" evidence="6">
    <location>
        <begin position="21"/>
        <end position="43"/>
    </location>
</feature>
<feature type="transmembrane region" description="Helical" evidence="6">
    <location>
        <begin position="194"/>
        <end position="214"/>
    </location>
</feature>
<protein>
    <recommendedName>
        <fullName evidence="7">O-antigen ligase-related domain-containing protein</fullName>
    </recommendedName>
</protein>
<feature type="transmembrane region" description="Helical" evidence="6">
    <location>
        <begin position="235"/>
        <end position="254"/>
    </location>
</feature>
<dbReference type="SUPFAM" id="SSF48452">
    <property type="entry name" value="TPR-like"/>
    <property type="match status" value="1"/>
</dbReference>
<dbReference type="EMBL" id="MNYI01000023">
    <property type="protein sequence ID" value="OIP43233.1"/>
    <property type="molecule type" value="Genomic_DNA"/>
</dbReference>
<dbReference type="PANTHER" id="PTHR37422">
    <property type="entry name" value="TEICHURONIC ACID BIOSYNTHESIS PROTEIN TUAE"/>
    <property type="match status" value="1"/>
</dbReference>
<evidence type="ECO:0000313" key="8">
    <source>
        <dbReference type="EMBL" id="OIP43233.1"/>
    </source>
</evidence>
<feature type="transmembrane region" description="Helical" evidence="6">
    <location>
        <begin position="486"/>
        <end position="509"/>
    </location>
</feature>
<feature type="transmembrane region" description="Helical" evidence="6">
    <location>
        <begin position="395"/>
        <end position="418"/>
    </location>
</feature>
<evidence type="ECO:0000313" key="9">
    <source>
        <dbReference type="Proteomes" id="UP000183085"/>
    </source>
</evidence>
<dbReference type="AlphaFoldDB" id="A0A1J5E4A3"/>
<feature type="transmembrane region" description="Helical" evidence="6">
    <location>
        <begin position="121"/>
        <end position="138"/>
    </location>
</feature>
<dbReference type="Pfam" id="PF14559">
    <property type="entry name" value="TPR_19"/>
    <property type="match status" value="1"/>
</dbReference>
<gene>
    <name evidence="8" type="ORF">AUJ95_00895</name>
</gene>
<keyword evidence="3 6" id="KW-1133">Transmembrane helix</keyword>
<feature type="domain" description="O-antigen ligase-related" evidence="7">
    <location>
        <begin position="246"/>
        <end position="408"/>
    </location>
</feature>
<accession>A0A1J5E4A3</accession>
<keyword evidence="2 6" id="KW-0812">Transmembrane</keyword>
<dbReference type="GO" id="GO:0016020">
    <property type="term" value="C:membrane"/>
    <property type="evidence" value="ECO:0007669"/>
    <property type="project" value="UniProtKB-SubCell"/>
</dbReference>
<evidence type="ECO:0000256" key="5">
    <source>
        <dbReference type="PROSITE-ProRule" id="PRU00339"/>
    </source>
</evidence>
<evidence type="ECO:0000256" key="2">
    <source>
        <dbReference type="ARBA" id="ARBA00022692"/>
    </source>
</evidence>
<feature type="transmembrane region" description="Helical" evidence="6">
    <location>
        <begin position="430"/>
        <end position="447"/>
    </location>
</feature>
<dbReference type="Pfam" id="PF04932">
    <property type="entry name" value="Wzy_C"/>
    <property type="match status" value="1"/>
</dbReference>
<evidence type="ECO:0000256" key="4">
    <source>
        <dbReference type="ARBA" id="ARBA00023136"/>
    </source>
</evidence>
<proteinExistence type="predicted"/>
<feature type="transmembrane region" description="Helical" evidence="6">
    <location>
        <begin position="285"/>
        <end position="302"/>
    </location>
</feature>
<keyword evidence="4 6" id="KW-0472">Membrane</keyword>
<dbReference type="Pfam" id="PF13431">
    <property type="entry name" value="TPR_17"/>
    <property type="match status" value="1"/>
</dbReference>
<dbReference type="InterPro" id="IPR051533">
    <property type="entry name" value="WaaL-like"/>
</dbReference>
<feature type="transmembrane region" description="Helical" evidence="6">
    <location>
        <begin position="145"/>
        <end position="163"/>
    </location>
</feature>
<feature type="repeat" description="TPR" evidence="5">
    <location>
        <begin position="663"/>
        <end position="696"/>
    </location>
</feature>
<organism evidence="8 9">
    <name type="scientific">Candidatus Desantisbacteria bacterium CG2_30_40_21</name>
    <dbReference type="NCBI Taxonomy" id="1817895"/>
    <lineage>
        <taxon>Bacteria</taxon>
        <taxon>Candidatus Desantisiibacteriota</taxon>
    </lineage>
</organism>
<evidence type="ECO:0000256" key="1">
    <source>
        <dbReference type="ARBA" id="ARBA00004141"/>
    </source>
</evidence>
<feature type="transmembrane region" description="Helical" evidence="6">
    <location>
        <begin position="453"/>
        <end position="474"/>
    </location>
</feature>
<feature type="repeat" description="TPR" evidence="5">
    <location>
        <begin position="629"/>
        <end position="662"/>
    </location>
</feature>
<feature type="transmembrane region" description="Helical" evidence="6">
    <location>
        <begin position="55"/>
        <end position="75"/>
    </location>
</feature>
<evidence type="ECO:0000259" key="7">
    <source>
        <dbReference type="Pfam" id="PF04932"/>
    </source>
</evidence>
<dbReference type="InterPro" id="IPR007016">
    <property type="entry name" value="O-antigen_ligase-rel_domated"/>
</dbReference>
<reference evidence="8 9" key="1">
    <citation type="journal article" date="2016" name="Environ. Microbiol.">
        <title>Genomic resolution of a cold subsurface aquifer community provides metabolic insights for novel microbes adapted to high CO concentrations.</title>
        <authorList>
            <person name="Probst A.J."/>
            <person name="Castelle C.J."/>
            <person name="Singh A."/>
            <person name="Brown C.T."/>
            <person name="Anantharaman K."/>
            <person name="Sharon I."/>
            <person name="Hug L.A."/>
            <person name="Burstein D."/>
            <person name="Emerson J.B."/>
            <person name="Thomas B.C."/>
            <person name="Banfield J.F."/>
        </authorList>
    </citation>
    <scope>NUCLEOTIDE SEQUENCE [LARGE SCALE GENOMIC DNA]</scope>
    <source>
        <strain evidence="8">CG2_30_40_21</strain>
    </source>
</reference>
<dbReference type="InterPro" id="IPR011990">
    <property type="entry name" value="TPR-like_helical_dom_sf"/>
</dbReference>
<dbReference type="STRING" id="1817895.AUJ95_00895"/>
<feature type="transmembrane region" description="Helical" evidence="6">
    <location>
        <begin position="87"/>
        <end position="115"/>
    </location>
</feature>
<dbReference type="PANTHER" id="PTHR37422:SF13">
    <property type="entry name" value="LIPOPOLYSACCHARIDE BIOSYNTHESIS PROTEIN PA4999-RELATED"/>
    <property type="match status" value="1"/>
</dbReference>
<sequence length="741" mass="82618">MGMDDDKEKTMSIKKQPDKSYDYLNKAIALILCLIVFIVPLYFGLNMNSLDIQKFACLHVLMLIILWLWIGQIVLSGKIRLVWSPWCYLVLIYVGVNVAATVCSVNPTVSFFGFYGHHEGLLSLISYVVLFFIIINFIDRLKIPWVLTTVILSCVVAGSYGVIQRLGLDPVKWELFNAGRCPSTFGNPIGFGNYLSFGLLFGFCLYLLWVNKFTPSSIIKKKGIQKQAISSPPSFGQNLKYIYGIFLILMYLGFCTSQTRASYLGLFGGLVLIFGLSWKAVLKKEVLVIAGIILIITIGFNLNPETSMFLRFQQAASELTTKATQHEDEVKGQPSGPARFFIWNSVYRIVKANPILGTGLDTLGIVYPQYKSIESARAEGAYAVAASAHNELLDIAASSGLAGIFSYLCLLVFFCILWIKVYRSSPDQRLYLCAIGGGIIAHLIQNQLSPTGIADSCAFWVMLGLIVSSAAASEPRIIRLNWLNDVLIKILVIVAAVAGGLIFLIYMVIKPCIADFNYEQGTLLAGNTEMEQQAIYRFERAVEYNPYEIQYMREVAAFYVNKAQVSLQKETMDKTIKSAQTLIKFNPYDAVGHCIMGASYYLLNKIGESPLSLALSPYQQAIKADPFNPDPHNCLGLVYLEIKDYQKARKEFKDALQSDISYSVAVNNLHRTYLEQGNIEEAITAYKELLKIAPQVVGSVLLREKLVDAYLRLGRQDEAKKECEVIKRLDPGNAVAKQVIG</sequence>
<name>A0A1J5E4A3_9BACT</name>
<evidence type="ECO:0000256" key="3">
    <source>
        <dbReference type="ARBA" id="ARBA00022989"/>
    </source>
</evidence>
<dbReference type="Proteomes" id="UP000183085">
    <property type="component" value="Unassembled WGS sequence"/>
</dbReference>
<dbReference type="PROSITE" id="PS50005">
    <property type="entry name" value="TPR"/>
    <property type="match status" value="2"/>
</dbReference>
<dbReference type="SMART" id="SM00028">
    <property type="entry name" value="TPR"/>
    <property type="match status" value="4"/>
</dbReference>
<feature type="transmembrane region" description="Helical" evidence="6">
    <location>
        <begin position="260"/>
        <end position="278"/>
    </location>
</feature>
<evidence type="ECO:0000256" key="6">
    <source>
        <dbReference type="SAM" id="Phobius"/>
    </source>
</evidence>
<dbReference type="Gene3D" id="1.25.40.10">
    <property type="entry name" value="Tetratricopeptide repeat domain"/>
    <property type="match status" value="1"/>
</dbReference>
<comment type="caution">
    <text evidence="8">The sequence shown here is derived from an EMBL/GenBank/DDBJ whole genome shotgun (WGS) entry which is preliminary data.</text>
</comment>
<comment type="subcellular location">
    <subcellularLocation>
        <location evidence="1">Membrane</location>
        <topology evidence="1">Multi-pass membrane protein</topology>
    </subcellularLocation>
</comment>
<dbReference type="InterPro" id="IPR019734">
    <property type="entry name" value="TPR_rpt"/>
</dbReference>
<keyword evidence="5" id="KW-0802">TPR repeat</keyword>